<reference evidence="2" key="1">
    <citation type="submission" date="2018-02" db="EMBL/GenBank/DDBJ databases">
        <title>Rhizophora mucronata_Transcriptome.</title>
        <authorList>
            <person name="Meera S.P."/>
            <person name="Sreeshan A."/>
            <person name="Augustine A."/>
        </authorList>
    </citation>
    <scope>NUCLEOTIDE SEQUENCE</scope>
    <source>
        <tissue evidence="2">Leaf</tissue>
    </source>
</reference>
<evidence type="ECO:0000313" key="2">
    <source>
        <dbReference type="EMBL" id="MBW89289.1"/>
    </source>
</evidence>
<dbReference type="AlphaFoldDB" id="A0A2P2J745"/>
<proteinExistence type="predicted"/>
<dbReference type="EMBL" id="GGEC01008808">
    <property type="protein sequence ID" value="MBW89291.1"/>
    <property type="molecule type" value="Transcribed_RNA"/>
</dbReference>
<protein>
    <submittedName>
        <fullName evidence="2">Uncharacterized protein</fullName>
    </submittedName>
</protein>
<organism evidence="2">
    <name type="scientific">Rhizophora mucronata</name>
    <name type="common">Asiatic mangrove</name>
    <dbReference type="NCBI Taxonomy" id="61149"/>
    <lineage>
        <taxon>Eukaryota</taxon>
        <taxon>Viridiplantae</taxon>
        <taxon>Streptophyta</taxon>
        <taxon>Embryophyta</taxon>
        <taxon>Tracheophyta</taxon>
        <taxon>Spermatophyta</taxon>
        <taxon>Magnoliopsida</taxon>
        <taxon>eudicotyledons</taxon>
        <taxon>Gunneridae</taxon>
        <taxon>Pentapetalae</taxon>
        <taxon>rosids</taxon>
        <taxon>fabids</taxon>
        <taxon>Malpighiales</taxon>
        <taxon>Rhizophoraceae</taxon>
        <taxon>Rhizophora</taxon>
    </lineage>
</organism>
<name>A0A2P2J745_RHIMU</name>
<sequence>MKRICAKAGSLQKPAEGQGLVLGPPTGTDSTAKLSWACLRVSDPRVEGSAPCYIQ</sequence>
<evidence type="ECO:0000256" key="1">
    <source>
        <dbReference type="SAM" id="MobiDB-lite"/>
    </source>
</evidence>
<feature type="region of interest" description="Disordered" evidence="1">
    <location>
        <begin position="1"/>
        <end position="26"/>
    </location>
</feature>
<dbReference type="EMBL" id="GGEC01008806">
    <property type="protein sequence ID" value="MBW89289.1"/>
    <property type="molecule type" value="Transcribed_RNA"/>
</dbReference>
<accession>A0A2P2J745</accession>